<sequence length="406" mass="42718">MEKNKTYTLKDKCKALGPGILVVGSFIGPGTITSATRAGATYGYALLWTVIFSVIAVIVMQEMAARLGIVTQNGLAEELVKELSDRPPLKWAMIILVASAIVLGGVAYMGGDLTGTAIGISSLTGIPSNIVAPIWGIGVLILINIGDAVKTLEKLLSVCVSVMAIVFVVTMIIVKPDLGELLMGAVPNVPQNAIMTCVAMIGTTVVPYNMFIHATSARKTWHNPEELPLARFDVTISMIIGGIITGAVMITAGTVMRGMTVSSAADMAVQLEPLLGSFSKPFLSIGLISAGVSSAVVTPLGVSYVLAGLFKWKMDKTDKRFFATNIIVVVIGIIVSATGYNPISIIMMAQAVNGIFLPIIVIALVFITSRTRVLGQYKNSLLRNLLGGCVAIISLVIGISSVMSLF</sequence>
<evidence type="ECO:0000313" key="7">
    <source>
        <dbReference type="EMBL" id="MCK0084630.1"/>
    </source>
</evidence>
<dbReference type="EMBL" id="JAQLGM010000045">
    <property type="protein sequence ID" value="MDB2001691.1"/>
    <property type="molecule type" value="Genomic_DNA"/>
</dbReference>
<dbReference type="GeneID" id="57967586"/>
<feature type="transmembrane region" description="Helical" evidence="6">
    <location>
        <begin position="346"/>
        <end position="369"/>
    </location>
</feature>
<dbReference type="Pfam" id="PF01566">
    <property type="entry name" value="Nramp"/>
    <property type="match status" value="1"/>
</dbReference>
<feature type="transmembrane region" description="Helical" evidence="6">
    <location>
        <begin position="321"/>
        <end position="340"/>
    </location>
</feature>
<dbReference type="RefSeq" id="WP_003497160.1">
    <property type="nucleotide sequence ID" value="NZ_BAABZD010000003.1"/>
</dbReference>
<comment type="subcellular location">
    <subcellularLocation>
        <location evidence="1">Membrane</location>
        <topology evidence="1">Multi-pass membrane protein</topology>
    </subcellularLocation>
</comment>
<dbReference type="GO" id="GO:0005886">
    <property type="term" value="C:plasma membrane"/>
    <property type="evidence" value="ECO:0007669"/>
    <property type="project" value="TreeGrafter"/>
</dbReference>
<evidence type="ECO:0000256" key="1">
    <source>
        <dbReference type="ARBA" id="ARBA00004141"/>
    </source>
</evidence>
<dbReference type="PANTHER" id="PTHR11706:SF33">
    <property type="entry name" value="NATURAL RESISTANCE-ASSOCIATED MACROPHAGE PROTEIN 2"/>
    <property type="match status" value="1"/>
</dbReference>
<comment type="caution">
    <text evidence="7">The sequence shown here is derived from an EMBL/GenBank/DDBJ whole genome shotgun (WGS) entry which is preliminary data.</text>
</comment>
<dbReference type="EMBL" id="JAINVB010000001">
    <property type="protein sequence ID" value="MCK0084630.1"/>
    <property type="molecule type" value="Genomic_DNA"/>
</dbReference>
<reference evidence="8" key="2">
    <citation type="submission" date="2023-01" db="EMBL/GenBank/DDBJ databases">
        <title>Human gut microbiome strain richness.</title>
        <authorList>
            <person name="Chen-Liaw A."/>
        </authorList>
    </citation>
    <scope>NUCLEOTIDE SEQUENCE</scope>
    <source>
        <strain evidence="8">B1_m1001713B170214d0_201011</strain>
    </source>
</reference>
<feature type="transmembrane region" description="Helical" evidence="6">
    <location>
        <begin position="41"/>
        <end position="60"/>
    </location>
</feature>
<dbReference type="InterPro" id="IPR001046">
    <property type="entry name" value="NRAMP_fam"/>
</dbReference>
<evidence type="ECO:0000256" key="2">
    <source>
        <dbReference type="ARBA" id="ARBA00022448"/>
    </source>
</evidence>
<dbReference type="NCBIfam" id="NF037982">
    <property type="entry name" value="Nramp_1"/>
    <property type="match status" value="1"/>
</dbReference>
<dbReference type="PRINTS" id="PR00447">
    <property type="entry name" value="NATRESASSCMP"/>
</dbReference>
<feature type="transmembrane region" description="Helical" evidence="6">
    <location>
        <begin position="193"/>
        <end position="211"/>
    </location>
</feature>
<evidence type="ECO:0000256" key="6">
    <source>
        <dbReference type="SAM" id="Phobius"/>
    </source>
</evidence>
<evidence type="ECO:0000313" key="8">
    <source>
        <dbReference type="EMBL" id="MDB2001691.1"/>
    </source>
</evidence>
<evidence type="ECO:0000256" key="5">
    <source>
        <dbReference type="ARBA" id="ARBA00023136"/>
    </source>
</evidence>
<dbReference type="GO" id="GO:0015086">
    <property type="term" value="F:cadmium ion transmembrane transporter activity"/>
    <property type="evidence" value="ECO:0007669"/>
    <property type="project" value="TreeGrafter"/>
</dbReference>
<reference evidence="7" key="1">
    <citation type="journal article" date="2022" name="Cell Host Microbe">
        <title>Colonization of the live biotherapeutic product VE303 and modulation of the microbiota and metabolites in healthy volunteers.</title>
        <authorList>
            <person name="Dsouza M."/>
            <person name="Menon R."/>
            <person name="Crossette E."/>
            <person name="Bhattarai S.K."/>
            <person name="Schneider J."/>
            <person name="Kim Y.G."/>
            <person name="Reddy S."/>
            <person name="Caballero S."/>
            <person name="Felix C."/>
            <person name="Cornacchione L."/>
            <person name="Hendrickson J."/>
            <person name="Watson A.R."/>
            <person name="Minot S.S."/>
            <person name="Greenfield N."/>
            <person name="Schopf L."/>
            <person name="Szabady R."/>
            <person name="Patarroyo J."/>
            <person name="Smith W."/>
            <person name="Harrison P."/>
            <person name="Kuijper E.J."/>
            <person name="Kelly C.P."/>
            <person name="Olle B."/>
            <person name="Bobilev D."/>
            <person name="Silber J.L."/>
            <person name="Bucci V."/>
            <person name="Roberts B."/>
            <person name="Faith J."/>
            <person name="Norman J.M."/>
        </authorList>
    </citation>
    <scope>NUCLEOTIDE SEQUENCE</scope>
    <source>
        <strain evidence="7">VE303-04</strain>
    </source>
</reference>
<evidence type="ECO:0000256" key="4">
    <source>
        <dbReference type="ARBA" id="ARBA00022989"/>
    </source>
</evidence>
<dbReference type="AlphaFoldDB" id="A0AAW6B0N8"/>
<feature type="transmembrane region" description="Helical" evidence="6">
    <location>
        <begin position="117"/>
        <end position="143"/>
    </location>
</feature>
<dbReference type="Proteomes" id="UP001203136">
    <property type="component" value="Unassembled WGS sequence"/>
</dbReference>
<dbReference type="GO" id="GO:0005384">
    <property type="term" value="F:manganese ion transmembrane transporter activity"/>
    <property type="evidence" value="ECO:0007669"/>
    <property type="project" value="TreeGrafter"/>
</dbReference>
<dbReference type="Proteomes" id="UP001300871">
    <property type="component" value="Unassembled WGS sequence"/>
</dbReference>
<feature type="transmembrane region" description="Helical" evidence="6">
    <location>
        <begin position="381"/>
        <end position="403"/>
    </location>
</feature>
<dbReference type="GO" id="GO:0034755">
    <property type="term" value="P:iron ion transmembrane transport"/>
    <property type="evidence" value="ECO:0007669"/>
    <property type="project" value="TreeGrafter"/>
</dbReference>
<accession>A0AAW6B0N8</accession>
<gene>
    <name evidence="7" type="ORF">K5I21_01805</name>
    <name evidence="8" type="ORF">PM006_15925</name>
</gene>
<keyword evidence="4 6" id="KW-1133">Transmembrane helix</keyword>
<protein>
    <submittedName>
        <fullName evidence="7">Nramp family divalent metal transporter</fullName>
    </submittedName>
</protein>
<proteinExistence type="predicted"/>
<keyword evidence="3 6" id="KW-0812">Transmembrane</keyword>
<evidence type="ECO:0000256" key="3">
    <source>
        <dbReference type="ARBA" id="ARBA00022692"/>
    </source>
</evidence>
<feature type="transmembrane region" description="Helical" evidence="6">
    <location>
        <begin position="155"/>
        <end position="173"/>
    </location>
</feature>
<evidence type="ECO:0000313" key="9">
    <source>
        <dbReference type="Proteomes" id="UP001203136"/>
    </source>
</evidence>
<organism evidence="7 9">
    <name type="scientific">Clostridium symbiosum</name>
    <name type="common">Bacteroides symbiosus</name>
    <dbReference type="NCBI Taxonomy" id="1512"/>
    <lineage>
        <taxon>Bacteria</taxon>
        <taxon>Bacillati</taxon>
        <taxon>Bacillota</taxon>
        <taxon>Clostridia</taxon>
        <taxon>Lachnospirales</taxon>
        <taxon>Lachnospiraceae</taxon>
        <taxon>Otoolea</taxon>
    </lineage>
</organism>
<dbReference type="PANTHER" id="PTHR11706">
    <property type="entry name" value="SOLUTE CARRIER PROTEIN FAMILY 11 MEMBER"/>
    <property type="match status" value="1"/>
</dbReference>
<keyword evidence="2" id="KW-0813">Transport</keyword>
<name>A0AAW6B0N8_CLOSY</name>
<keyword evidence="5 6" id="KW-0472">Membrane</keyword>
<feature type="transmembrane region" description="Helical" evidence="6">
    <location>
        <begin position="232"/>
        <end position="252"/>
    </location>
</feature>
<feature type="transmembrane region" description="Helical" evidence="6">
    <location>
        <begin position="91"/>
        <end position="111"/>
    </location>
</feature>
<feature type="transmembrane region" description="Helical" evidence="6">
    <location>
        <begin position="15"/>
        <end position="35"/>
    </location>
</feature>
<feature type="transmembrane region" description="Helical" evidence="6">
    <location>
        <begin position="282"/>
        <end position="309"/>
    </location>
</feature>